<evidence type="ECO:0000256" key="4">
    <source>
        <dbReference type="SAM" id="MobiDB-lite"/>
    </source>
</evidence>
<dbReference type="SUPFAM" id="SSF50978">
    <property type="entry name" value="WD40 repeat-like"/>
    <property type="match status" value="1"/>
</dbReference>
<proteinExistence type="predicted"/>
<dbReference type="KEGG" id="kpin:30171740"/>
<reference evidence="7" key="4">
    <citation type="submission" date="2024-02" db="EMBL/GenBank/DDBJ databases">
        <title>Comparative genomics of Cryptococcus and Kwoniella reveals pathogenesis evolution and contrasting modes of karyotype evolution via chromosome fusion or intercentromeric recombination.</title>
        <authorList>
            <person name="Coelho M.A."/>
            <person name="David-Palma M."/>
            <person name="Shea T."/>
            <person name="Bowers K."/>
            <person name="McGinley-Smith S."/>
            <person name="Mohammad A.W."/>
            <person name="Gnirke A."/>
            <person name="Yurkov A.M."/>
            <person name="Nowrousian M."/>
            <person name="Sun S."/>
            <person name="Cuomo C.A."/>
            <person name="Heitman J."/>
        </authorList>
    </citation>
    <scope>NUCLEOTIDE SEQUENCE</scope>
    <source>
        <strain evidence="7">CBS 10737</strain>
    </source>
</reference>
<dbReference type="GeneID" id="30171740"/>
<dbReference type="EMBL" id="KI894010">
    <property type="protein sequence ID" value="OCF50055.1"/>
    <property type="molecule type" value="Genomic_DNA"/>
</dbReference>
<dbReference type="InterPro" id="IPR036322">
    <property type="entry name" value="WD40_repeat_dom_sf"/>
</dbReference>
<feature type="repeat" description="WD" evidence="3">
    <location>
        <begin position="293"/>
        <end position="334"/>
    </location>
</feature>
<organism evidence="6">
    <name type="scientific">Kwoniella pini CBS 10737</name>
    <dbReference type="NCBI Taxonomy" id="1296096"/>
    <lineage>
        <taxon>Eukaryota</taxon>
        <taxon>Fungi</taxon>
        <taxon>Dikarya</taxon>
        <taxon>Basidiomycota</taxon>
        <taxon>Agaricomycotina</taxon>
        <taxon>Tremellomycetes</taxon>
        <taxon>Tremellales</taxon>
        <taxon>Cryptococcaceae</taxon>
        <taxon>Kwoniella</taxon>
    </lineage>
</organism>
<feature type="compositionally biased region" description="Basic and acidic residues" evidence="4">
    <location>
        <begin position="429"/>
        <end position="448"/>
    </location>
</feature>
<feature type="domain" description="Transcription factor spt8 beta-propeller" evidence="5">
    <location>
        <begin position="561"/>
        <end position="744"/>
    </location>
</feature>
<evidence type="ECO:0000313" key="7">
    <source>
        <dbReference type="EMBL" id="WWC71767.1"/>
    </source>
</evidence>
<dbReference type="SMART" id="SM00320">
    <property type="entry name" value="WD40"/>
    <property type="match status" value="6"/>
</dbReference>
<evidence type="ECO:0000259" key="5">
    <source>
        <dbReference type="Pfam" id="PF23798"/>
    </source>
</evidence>
<evidence type="ECO:0000256" key="2">
    <source>
        <dbReference type="ARBA" id="ARBA00022737"/>
    </source>
</evidence>
<dbReference type="InterPro" id="IPR001680">
    <property type="entry name" value="WD40_rpt"/>
</dbReference>
<dbReference type="Proteomes" id="UP000094020">
    <property type="component" value="Chromosome 7"/>
</dbReference>
<dbReference type="PROSITE" id="PS50082">
    <property type="entry name" value="WD_REPEATS_2"/>
    <property type="match status" value="2"/>
</dbReference>
<reference evidence="7" key="2">
    <citation type="submission" date="2013-07" db="EMBL/GenBank/DDBJ databases">
        <authorList>
            <consortium name="The Broad Institute Genome Sequencing Platform"/>
            <person name="Cuomo C."/>
            <person name="Litvintseva A."/>
            <person name="Chen Y."/>
            <person name="Heitman J."/>
            <person name="Sun S."/>
            <person name="Springer D."/>
            <person name="Dromer F."/>
            <person name="Young S.K."/>
            <person name="Zeng Q."/>
            <person name="Gargeya S."/>
            <person name="Fitzgerald M."/>
            <person name="Abouelleil A."/>
            <person name="Alvarado L."/>
            <person name="Berlin A.M."/>
            <person name="Chapman S.B."/>
            <person name="Dewar J."/>
            <person name="Goldberg J."/>
            <person name="Griggs A."/>
            <person name="Gujja S."/>
            <person name="Hansen M."/>
            <person name="Howarth C."/>
            <person name="Imamovic A."/>
            <person name="Larimer J."/>
            <person name="McCowan C."/>
            <person name="Murphy C."/>
            <person name="Pearson M."/>
            <person name="Priest M."/>
            <person name="Roberts A."/>
            <person name="Saif S."/>
            <person name="Shea T."/>
            <person name="Sykes S."/>
            <person name="Wortman J."/>
            <person name="Nusbaum C."/>
            <person name="Birren B."/>
        </authorList>
    </citation>
    <scope>NUCLEOTIDE SEQUENCE</scope>
    <source>
        <strain evidence="7">CBS 10737</strain>
    </source>
</reference>
<evidence type="ECO:0000256" key="1">
    <source>
        <dbReference type="ARBA" id="ARBA00022574"/>
    </source>
</evidence>
<dbReference type="Pfam" id="PF23798">
    <property type="entry name" value="Beta-prop_SPT8"/>
    <property type="match status" value="2"/>
</dbReference>
<dbReference type="InterPro" id="IPR057544">
    <property type="entry name" value="Beta-prop_SPT8"/>
</dbReference>
<feature type="domain" description="Transcription factor spt8 beta-propeller" evidence="5">
    <location>
        <begin position="167"/>
        <end position="430"/>
    </location>
</feature>
<feature type="compositionally biased region" description="Acidic residues" evidence="4">
    <location>
        <begin position="458"/>
        <end position="467"/>
    </location>
</feature>
<dbReference type="PANTHER" id="PTHR19857:SF8">
    <property type="entry name" value="ANGIO-ASSOCIATED MIGRATORY CELL PROTEIN"/>
    <property type="match status" value="1"/>
</dbReference>
<name>A0A1B9I3G7_9TREE</name>
<reference evidence="6" key="3">
    <citation type="submission" date="2016-07" db="EMBL/GenBank/DDBJ databases">
        <title>Evolution of pathogenesis and genome organization in the Tremellales.</title>
        <authorList>
            <person name="Cuomo C."/>
            <person name="Litvintseva A."/>
            <person name="Heitman J."/>
            <person name="Chen Y."/>
            <person name="Sun S."/>
            <person name="Springer D."/>
            <person name="Dromer F."/>
            <person name="Young S."/>
            <person name="Zeng Q."/>
            <person name="Chapman S."/>
            <person name="Gujja S."/>
            <person name="Saif S."/>
            <person name="Birren B."/>
        </authorList>
    </citation>
    <scope>NUCLEOTIDE SEQUENCE</scope>
    <source>
        <strain evidence="6">CBS 10737</strain>
    </source>
</reference>
<dbReference type="PANTHER" id="PTHR19857">
    <property type="entry name" value="MITOCHONDRIAL DIVISION PROTEIN 1-RELATED"/>
    <property type="match status" value="1"/>
</dbReference>
<gene>
    <name evidence="6" type="ORF">I206_03371</name>
    <name evidence="7" type="ORF">I206_105726</name>
</gene>
<dbReference type="AlphaFoldDB" id="A0A1B9I3G7"/>
<keyword evidence="2" id="KW-0677">Repeat</keyword>
<protein>
    <submittedName>
        <fullName evidence="6">Transcriptional activator SPT8</fullName>
    </submittedName>
</protein>
<feature type="region of interest" description="Disordered" evidence="4">
    <location>
        <begin position="1"/>
        <end position="145"/>
    </location>
</feature>
<feature type="compositionally biased region" description="Polar residues" evidence="4">
    <location>
        <begin position="532"/>
        <end position="543"/>
    </location>
</feature>
<dbReference type="STRING" id="1296096.A0A1B9I3G7"/>
<sequence length="746" mass="79997">MPSYDEDEEDEYYNDEEEDDDDAINGGNGDEDEADQEDGIEDGSDEVGSEGEEDADENEEEDEDEDEDGDHDHDDEEDEAEDHEDDDNDEEGELDASTEDEGERADNADGDITMDVAEEETGSIRKSKSPSLKAISTQNLPPPPHQIRRNLFIPSYSTPPKSLSIEAIVGIPLPSPVHSLASTSCLSYLLAGSQDGYIRAYDFWGSVNGGQMMTAQQRSVVGLGETINKAGVGRGWWANEIEGVNGGVVSKRVEPVYSIACEGDGLFAVTGTQSGPINLTTLRHAPGHLVHSLRGHTNVVSCLSLLPNEKSLLSGSWDGSVREWDLNTGQTVRTYPTHGAQISSLALRPFTHPLSPSPSPHRRPEVDDDSEEIDGDITTKENTSISAGPNFFDKKNEPESNDNEIDQDPQPIKDDTSAVHSVNGMNGADIRKDDETKENGDVEMREAKSPSNDSLFGGDDDDMDGEGETAPPSVVPSKAPTPSRDITPTLPASKLKGMGLALPGQPKPPIPPAHTDQSTPASSSTGGGPLFSLQSAGAGPSTSRQAAAHIPLLSSTTYRSFSDDVFLTSSMDGQVVLIDKRVPAGEGVGVGVGRLMPGDRAPPWCMSACWSSNGSQVLAGRRNGTIDVWDVRRSSSSSAPNLLRTLRTPTESGPISCLVAFPDGQHIATASQDNIRLWNTSDYFDLDESLKKKSSKPPFKIIAGHHGGTISSMIVDPTGRFLITASGDRGWQGESTKVVLIHEVKW</sequence>
<dbReference type="PROSITE" id="PS50294">
    <property type="entry name" value="WD_REPEATS_REGION"/>
    <property type="match status" value="1"/>
</dbReference>
<feature type="compositionally biased region" description="Acidic residues" evidence="4">
    <location>
        <begin position="1"/>
        <end position="103"/>
    </location>
</feature>
<feature type="compositionally biased region" description="Acidic residues" evidence="4">
    <location>
        <begin position="366"/>
        <end position="375"/>
    </location>
</feature>
<dbReference type="Gene3D" id="2.130.10.10">
    <property type="entry name" value="YVTN repeat-like/Quinoprotein amine dehydrogenase"/>
    <property type="match status" value="2"/>
</dbReference>
<dbReference type="RefSeq" id="XP_019011274.1">
    <property type="nucleotide sequence ID" value="XM_019155120.1"/>
</dbReference>
<dbReference type="OrthoDB" id="10260946at2759"/>
<evidence type="ECO:0000256" key="3">
    <source>
        <dbReference type="PROSITE-ProRule" id="PRU00221"/>
    </source>
</evidence>
<dbReference type="InterPro" id="IPR051179">
    <property type="entry name" value="WD_repeat_multifunction"/>
</dbReference>
<dbReference type="InterPro" id="IPR015943">
    <property type="entry name" value="WD40/YVTN_repeat-like_dom_sf"/>
</dbReference>
<dbReference type="EMBL" id="CP144525">
    <property type="protein sequence ID" value="WWC71767.1"/>
    <property type="molecule type" value="Genomic_DNA"/>
</dbReference>
<keyword evidence="1 3" id="KW-0853">WD repeat</keyword>
<accession>A0A1B9I3G7</accession>
<feature type="region of interest" description="Disordered" evidence="4">
    <location>
        <begin position="343"/>
        <end position="543"/>
    </location>
</feature>
<evidence type="ECO:0000313" key="8">
    <source>
        <dbReference type="Proteomes" id="UP000094020"/>
    </source>
</evidence>
<feature type="repeat" description="WD" evidence="3">
    <location>
        <begin position="610"/>
        <end position="639"/>
    </location>
</feature>
<evidence type="ECO:0000313" key="6">
    <source>
        <dbReference type="EMBL" id="OCF50055.1"/>
    </source>
</evidence>
<reference evidence="6" key="1">
    <citation type="submission" date="2013-07" db="EMBL/GenBank/DDBJ databases">
        <title>The Genome Sequence of Cryptococcus pinus CBS10737.</title>
        <authorList>
            <consortium name="The Broad Institute Genome Sequencing Platform"/>
            <person name="Cuomo C."/>
            <person name="Litvintseva A."/>
            <person name="Chen Y."/>
            <person name="Heitman J."/>
            <person name="Sun S."/>
            <person name="Springer D."/>
            <person name="Dromer F."/>
            <person name="Young S.K."/>
            <person name="Zeng Q."/>
            <person name="Gargeya S."/>
            <person name="Fitzgerald M."/>
            <person name="Abouelleil A."/>
            <person name="Alvarado L."/>
            <person name="Berlin A.M."/>
            <person name="Chapman S.B."/>
            <person name="Dewar J."/>
            <person name="Goldberg J."/>
            <person name="Griggs A."/>
            <person name="Gujja S."/>
            <person name="Hansen M."/>
            <person name="Howarth C."/>
            <person name="Imamovic A."/>
            <person name="Larimer J."/>
            <person name="McCowan C."/>
            <person name="Murphy C."/>
            <person name="Pearson M."/>
            <person name="Priest M."/>
            <person name="Roberts A."/>
            <person name="Saif S."/>
            <person name="Shea T."/>
            <person name="Sykes S."/>
            <person name="Wortman J."/>
            <person name="Nusbaum C."/>
            <person name="Birren B."/>
        </authorList>
    </citation>
    <scope>NUCLEOTIDE SEQUENCE [LARGE SCALE GENOMIC DNA]</scope>
    <source>
        <strain evidence="6">CBS 10737</strain>
    </source>
</reference>
<keyword evidence="8" id="KW-1185">Reference proteome</keyword>